<protein>
    <submittedName>
        <fullName evidence="2">Transposase</fullName>
    </submittedName>
</protein>
<dbReference type="GO" id="GO:0015074">
    <property type="term" value="P:DNA integration"/>
    <property type="evidence" value="ECO:0007669"/>
    <property type="project" value="InterPro"/>
</dbReference>
<dbReference type="PANTHER" id="PTHR35004">
    <property type="entry name" value="TRANSPOSASE RV3428C-RELATED"/>
    <property type="match status" value="1"/>
</dbReference>
<feature type="non-terminal residue" evidence="2">
    <location>
        <position position="148"/>
    </location>
</feature>
<gene>
    <name evidence="2" type="ORF">B2A_14683</name>
</gene>
<sequence length="148" mass="16654">THGVLLSERTIREHLARAGVSRRELTALPAHAFGRFEASRRNEIWIGDVLVGPFVPHPRKPGSRRAKLFVLVDDYSRLLVAGRWMEEENTRAGQEVLRSAISRRGVPQSAYFDNGAPYRSSQLERSCAVLGIHLIHSKPYTPMGRGKQ</sequence>
<organism evidence="2">
    <name type="scientific">mine drainage metagenome</name>
    <dbReference type="NCBI Taxonomy" id="410659"/>
    <lineage>
        <taxon>unclassified sequences</taxon>
        <taxon>metagenomes</taxon>
        <taxon>ecological metagenomes</taxon>
    </lineage>
</organism>
<name>T0ZGW0_9ZZZZ</name>
<reference evidence="2" key="1">
    <citation type="submission" date="2013-08" db="EMBL/GenBank/DDBJ databases">
        <authorList>
            <person name="Mendez C."/>
            <person name="Richter M."/>
            <person name="Ferrer M."/>
            <person name="Sanchez J."/>
        </authorList>
    </citation>
    <scope>NUCLEOTIDE SEQUENCE</scope>
</reference>
<reference evidence="2" key="2">
    <citation type="journal article" date="2014" name="ISME J.">
        <title>Microbial stratification in low pH oxic and suboxic macroscopic growths along an acid mine drainage.</title>
        <authorList>
            <person name="Mendez-Garcia C."/>
            <person name="Mesa V."/>
            <person name="Sprenger R.R."/>
            <person name="Richter M."/>
            <person name="Diez M.S."/>
            <person name="Solano J."/>
            <person name="Bargiela R."/>
            <person name="Golyshina O.V."/>
            <person name="Manteca A."/>
            <person name="Ramos J.L."/>
            <person name="Gallego J.R."/>
            <person name="Llorente I."/>
            <person name="Martins Dos Santos V.A."/>
            <person name="Jensen O.N."/>
            <person name="Pelaez A.I."/>
            <person name="Sanchez J."/>
            <person name="Ferrer M."/>
        </authorList>
    </citation>
    <scope>NUCLEOTIDE SEQUENCE</scope>
</reference>
<evidence type="ECO:0000259" key="1">
    <source>
        <dbReference type="PROSITE" id="PS50994"/>
    </source>
</evidence>
<dbReference type="GO" id="GO:0003676">
    <property type="term" value="F:nucleic acid binding"/>
    <property type="evidence" value="ECO:0007669"/>
    <property type="project" value="InterPro"/>
</dbReference>
<dbReference type="Gene3D" id="3.30.420.10">
    <property type="entry name" value="Ribonuclease H-like superfamily/Ribonuclease H"/>
    <property type="match status" value="1"/>
</dbReference>
<feature type="domain" description="Integrase catalytic" evidence="1">
    <location>
        <begin position="25"/>
        <end position="148"/>
    </location>
</feature>
<comment type="caution">
    <text evidence="2">The sequence shown here is derived from an EMBL/GenBank/DDBJ whole genome shotgun (WGS) entry which is preliminary data.</text>
</comment>
<accession>T0ZGW0</accession>
<dbReference type="SUPFAM" id="SSF53098">
    <property type="entry name" value="Ribonuclease H-like"/>
    <property type="match status" value="1"/>
</dbReference>
<dbReference type="AlphaFoldDB" id="T0ZGW0"/>
<dbReference type="EMBL" id="AUZZ01010669">
    <property type="protein sequence ID" value="EQD28990.1"/>
    <property type="molecule type" value="Genomic_DNA"/>
</dbReference>
<proteinExistence type="predicted"/>
<dbReference type="InterPro" id="IPR001584">
    <property type="entry name" value="Integrase_cat-core"/>
</dbReference>
<feature type="non-terminal residue" evidence="2">
    <location>
        <position position="1"/>
    </location>
</feature>
<dbReference type="PROSITE" id="PS50994">
    <property type="entry name" value="INTEGRASE"/>
    <property type="match status" value="1"/>
</dbReference>
<dbReference type="InterPro" id="IPR036397">
    <property type="entry name" value="RNaseH_sf"/>
</dbReference>
<evidence type="ECO:0000313" key="2">
    <source>
        <dbReference type="EMBL" id="EQD28990.1"/>
    </source>
</evidence>
<dbReference type="InterPro" id="IPR012337">
    <property type="entry name" value="RNaseH-like_sf"/>
</dbReference>
<dbReference type="PANTHER" id="PTHR35004:SF6">
    <property type="entry name" value="TRANSPOSASE"/>
    <property type="match status" value="1"/>
</dbReference>
<dbReference type="Pfam" id="PF00665">
    <property type="entry name" value="rve"/>
    <property type="match status" value="1"/>
</dbReference>